<dbReference type="SUPFAM" id="SSF51905">
    <property type="entry name" value="FAD/NAD(P)-binding domain"/>
    <property type="match status" value="2"/>
</dbReference>
<dbReference type="GeneID" id="2869629"/>
<dbReference type="EMBL" id="BN001304">
    <property type="protein sequence ID" value="CBF80119.1"/>
    <property type="molecule type" value="Genomic_DNA"/>
</dbReference>
<dbReference type="InterPro" id="IPR036188">
    <property type="entry name" value="FAD/NAD-bd_sf"/>
</dbReference>
<dbReference type="GO" id="GO:0044550">
    <property type="term" value="P:secondary metabolite biosynthetic process"/>
    <property type="evidence" value="ECO:0000318"/>
    <property type="project" value="GO_Central"/>
</dbReference>
<feature type="region of interest" description="Disordered" evidence="8">
    <location>
        <begin position="44"/>
        <end position="66"/>
    </location>
</feature>
<evidence type="ECO:0000256" key="6">
    <source>
        <dbReference type="ARBA" id="ARBA00023002"/>
    </source>
</evidence>
<dbReference type="KEGG" id="ani:ANIA_07793"/>
<evidence type="ECO:0000256" key="1">
    <source>
        <dbReference type="ARBA" id="ARBA00001974"/>
    </source>
</evidence>
<keyword evidence="4" id="KW-0274">FAD</keyword>
<evidence type="ECO:0000256" key="5">
    <source>
        <dbReference type="ARBA" id="ARBA00022857"/>
    </source>
</evidence>
<dbReference type="Proteomes" id="UP000000560">
    <property type="component" value="Chromosome IV"/>
</dbReference>
<name>Q5AV87_EMENI</name>
<comment type="cofactor">
    <cofactor evidence="1">
        <name>FAD</name>
        <dbReference type="ChEBI" id="CHEBI:57692"/>
    </cofactor>
</comment>
<keyword evidence="7" id="KW-0503">Monooxygenase</keyword>
<dbReference type="eggNOG" id="KOG1399">
    <property type="taxonomic scope" value="Eukaryota"/>
</dbReference>
<proteinExistence type="inferred from homology"/>
<feature type="domain" description="FAD/NAD(P)-binding" evidence="9">
    <location>
        <begin position="131"/>
        <end position="349"/>
    </location>
</feature>
<keyword evidence="11" id="KW-1185">Reference proteome</keyword>
<dbReference type="PANTHER" id="PTHR43098:SF3">
    <property type="entry name" value="L-ORNITHINE N(5)-MONOOXYGENASE-RELATED"/>
    <property type="match status" value="1"/>
</dbReference>
<evidence type="ECO:0000256" key="4">
    <source>
        <dbReference type="ARBA" id="ARBA00022827"/>
    </source>
</evidence>
<evidence type="ECO:0000256" key="2">
    <source>
        <dbReference type="ARBA" id="ARBA00010139"/>
    </source>
</evidence>
<accession>Q5AV87</accession>
<keyword evidence="6" id="KW-0560">Oxidoreductase</keyword>
<keyword evidence="3" id="KW-0285">Flavoprotein</keyword>
<dbReference type="InterPro" id="IPR023753">
    <property type="entry name" value="FAD/NAD-binding_dom"/>
</dbReference>
<dbReference type="Gene3D" id="3.50.50.60">
    <property type="entry name" value="FAD/NAD(P)-binding domain"/>
    <property type="match status" value="2"/>
</dbReference>
<dbReference type="OMA" id="QGNWILQ"/>
<reference evidence="11" key="2">
    <citation type="journal article" date="2009" name="Fungal Genet. Biol.">
        <title>The 2008 update of the Aspergillus nidulans genome annotation: a community effort.</title>
        <authorList>
            <person name="Wortman J.R."/>
            <person name="Gilsenan J.M."/>
            <person name="Joardar V."/>
            <person name="Deegan J."/>
            <person name="Clutterbuck J."/>
            <person name="Andersen M.R."/>
            <person name="Archer D."/>
            <person name="Bencina M."/>
            <person name="Braus G."/>
            <person name="Coutinho P."/>
            <person name="von Dohren H."/>
            <person name="Doonan J."/>
            <person name="Driessen A.J."/>
            <person name="Durek P."/>
            <person name="Espeso E."/>
            <person name="Fekete E."/>
            <person name="Flipphi M."/>
            <person name="Estrada C.G."/>
            <person name="Geysens S."/>
            <person name="Goldman G."/>
            <person name="de Groot P.W."/>
            <person name="Hansen K."/>
            <person name="Harris S.D."/>
            <person name="Heinekamp T."/>
            <person name="Helmstaedt K."/>
            <person name="Henrissat B."/>
            <person name="Hofmann G."/>
            <person name="Homan T."/>
            <person name="Horio T."/>
            <person name="Horiuchi H."/>
            <person name="James S."/>
            <person name="Jones M."/>
            <person name="Karaffa L."/>
            <person name="Karanyi Z."/>
            <person name="Kato M."/>
            <person name="Keller N."/>
            <person name="Kelly D.E."/>
            <person name="Kiel J.A."/>
            <person name="Kim J.M."/>
            <person name="van der Klei I.J."/>
            <person name="Klis F.M."/>
            <person name="Kovalchuk A."/>
            <person name="Krasevec N."/>
            <person name="Kubicek C.P."/>
            <person name="Liu B."/>
            <person name="Maccabe A."/>
            <person name="Meyer V."/>
            <person name="Mirabito P."/>
            <person name="Miskei M."/>
            <person name="Mos M."/>
            <person name="Mullins J."/>
            <person name="Nelson D.R."/>
            <person name="Nielsen J."/>
            <person name="Oakley B.R."/>
            <person name="Osmani S.A."/>
            <person name="Pakula T."/>
            <person name="Paszewski A."/>
            <person name="Paulsen I."/>
            <person name="Pilsyk S."/>
            <person name="Pocsi I."/>
            <person name="Punt P.J."/>
            <person name="Ram A.F."/>
            <person name="Ren Q."/>
            <person name="Robellet X."/>
            <person name="Robson G."/>
            <person name="Seiboth B."/>
            <person name="van Solingen P."/>
            <person name="Specht T."/>
            <person name="Sun J."/>
            <person name="Taheri-Talesh N."/>
            <person name="Takeshita N."/>
            <person name="Ussery D."/>
            <person name="vanKuyk P.A."/>
            <person name="Visser H."/>
            <person name="van de Vondervoort P.J."/>
            <person name="de Vries R.P."/>
            <person name="Walton J."/>
            <person name="Xiang X."/>
            <person name="Xiong Y."/>
            <person name="Zeng A.P."/>
            <person name="Brandt B.W."/>
            <person name="Cornell M.J."/>
            <person name="van den Hondel C.A."/>
            <person name="Visser J."/>
            <person name="Oliver S.G."/>
            <person name="Turner G."/>
        </authorList>
    </citation>
    <scope>GENOME REANNOTATION</scope>
    <source>
        <strain evidence="11">FGSC A4 / ATCC 38163 / CBS 112.46 / NRRL 194 / M139</strain>
    </source>
</reference>
<dbReference type="PANTHER" id="PTHR43098">
    <property type="entry name" value="L-ORNITHINE N(5)-MONOOXYGENASE-RELATED"/>
    <property type="match status" value="1"/>
</dbReference>
<dbReference type="OrthoDB" id="66881at2759"/>
<dbReference type="InterPro" id="IPR050775">
    <property type="entry name" value="FAD-binding_Monooxygenases"/>
</dbReference>
<evidence type="ECO:0000256" key="3">
    <source>
        <dbReference type="ARBA" id="ARBA00022630"/>
    </source>
</evidence>
<dbReference type="GO" id="GO:0004497">
    <property type="term" value="F:monooxygenase activity"/>
    <property type="evidence" value="ECO:0000318"/>
    <property type="project" value="GO_Central"/>
</dbReference>
<reference evidence="11" key="1">
    <citation type="journal article" date="2005" name="Nature">
        <title>Sequencing of Aspergillus nidulans and comparative analysis with A. fumigatus and A. oryzae.</title>
        <authorList>
            <person name="Galagan J.E."/>
            <person name="Calvo S.E."/>
            <person name="Cuomo C."/>
            <person name="Ma L.J."/>
            <person name="Wortman J.R."/>
            <person name="Batzoglou S."/>
            <person name="Lee S.I."/>
            <person name="Basturkmen M."/>
            <person name="Spevak C.C."/>
            <person name="Clutterbuck J."/>
            <person name="Kapitonov V."/>
            <person name="Jurka J."/>
            <person name="Scazzocchio C."/>
            <person name="Farman M."/>
            <person name="Butler J."/>
            <person name="Purcell S."/>
            <person name="Harris S."/>
            <person name="Braus G.H."/>
            <person name="Draht O."/>
            <person name="Busch S."/>
            <person name="D'Enfert C."/>
            <person name="Bouchier C."/>
            <person name="Goldman G.H."/>
            <person name="Bell-Pedersen D."/>
            <person name="Griffiths-Jones S."/>
            <person name="Doonan J.H."/>
            <person name="Yu J."/>
            <person name="Vienken K."/>
            <person name="Pain A."/>
            <person name="Freitag M."/>
            <person name="Selker E.U."/>
            <person name="Archer D.B."/>
            <person name="Penalva M.A."/>
            <person name="Oakley B.R."/>
            <person name="Momany M."/>
            <person name="Tanaka T."/>
            <person name="Kumagai T."/>
            <person name="Asai K."/>
            <person name="Machida M."/>
            <person name="Nierman W.C."/>
            <person name="Denning D.W."/>
            <person name="Caddick M."/>
            <person name="Hynes M."/>
            <person name="Paoletti M."/>
            <person name="Fischer R."/>
            <person name="Miller B."/>
            <person name="Dyer P."/>
            <person name="Sachs M.S."/>
            <person name="Osmani S.A."/>
            <person name="Birren B.W."/>
        </authorList>
    </citation>
    <scope>NUCLEOTIDE SEQUENCE [LARGE SCALE GENOMIC DNA]</scope>
    <source>
        <strain evidence="11">FGSC A4 / ATCC 38163 / CBS 112.46 / NRRL 194 / M139</strain>
    </source>
</reference>
<evidence type="ECO:0000313" key="10">
    <source>
        <dbReference type="EMBL" id="CBF80119.1"/>
    </source>
</evidence>
<dbReference type="Pfam" id="PF07992">
    <property type="entry name" value="Pyr_redox_2"/>
    <property type="match status" value="1"/>
</dbReference>
<protein>
    <recommendedName>
        <fullName evidence="9">FAD/NAD(P)-binding domain-containing protein</fullName>
    </recommendedName>
</protein>
<evidence type="ECO:0000256" key="8">
    <source>
        <dbReference type="SAM" id="MobiDB-lite"/>
    </source>
</evidence>
<organism evidence="10 11">
    <name type="scientific">Emericella nidulans (strain FGSC A4 / ATCC 38163 / CBS 112.46 / NRRL 194 / M139)</name>
    <name type="common">Aspergillus nidulans</name>
    <dbReference type="NCBI Taxonomy" id="227321"/>
    <lineage>
        <taxon>Eukaryota</taxon>
        <taxon>Fungi</taxon>
        <taxon>Dikarya</taxon>
        <taxon>Ascomycota</taxon>
        <taxon>Pezizomycotina</taxon>
        <taxon>Eurotiomycetes</taxon>
        <taxon>Eurotiomycetidae</taxon>
        <taxon>Eurotiales</taxon>
        <taxon>Aspergillaceae</taxon>
        <taxon>Aspergillus</taxon>
        <taxon>Aspergillus subgen. Nidulantes</taxon>
    </lineage>
</organism>
<gene>
    <name evidence="10" type="ORF">ANIA_07793</name>
</gene>
<accession>C8VDR4</accession>
<dbReference type="AlphaFoldDB" id="Q5AV87"/>
<evidence type="ECO:0000256" key="7">
    <source>
        <dbReference type="ARBA" id="ARBA00023033"/>
    </source>
</evidence>
<dbReference type="InParanoid" id="Q5AV87"/>
<evidence type="ECO:0000259" key="9">
    <source>
        <dbReference type="Pfam" id="PF07992"/>
    </source>
</evidence>
<dbReference type="RefSeq" id="XP_681062.1">
    <property type="nucleotide sequence ID" value="XM_675970.1"/>
</dbReference>
<evidence type="ECO:0000313" key="11">
    <source>
        <dbReference type="Proteomes" id="UP000000560"/>
    </source>
</evidence>
<comment type="similarity">
    <text evidence="2">Belongs to the FAD-binding monooxygenase family.</text>
</comment>
<keyword evidence="5" id="KW-0521">NADP</keyword>
<sequence length="717" mass="80842">MRSAGNTGSKQSSLRTTAALKRSRPLDQLYNYLSVLLGYFEPLETPPTSNRGRRDGSNQDLGEPQISMSSMSSICSQGYKGSLKNAQVSNDWHPGNMEATQKIMGARERPGIRQSRPEGPMAALTTMETETLVVGASWAGLWTLNLLKRRGLKVLLVDACEDVGGTWCYTRYPGCRVDTEIPLYEFSDPDLWQNWKWSQRFPSREEIQAYVSWVVDRLQLRDNILLRCRVQRAEWDESSSQWVVSLSNGDTYRTRYLVLCTGYTTVPYIPDFKGVQTFRNRVHTSGWREDIEWKNKRVGVIGSAASGLQIIETLGPQVAHLTVFQKTPNLATPMRQKEYSSEQMDDLKRQFYPEKLRQRNAMTGFYAYKNRATFDDTPAERERFYQSLWDQGGLAFWFGNYSDLLTSREANLEAYNFWRKTVHRRVADKATAEKLAPAKPPHAFGTKRPSLETSYFETFNLPNVDLVDVNEDPIVEITPEGVQTATKLHALDLLVYATGFDALTGSALAIDIIGVNGMRLGSKWDTRIDGNGVSTALGMMTGGFPNLFFPMGPQAPTALGLSPQLAEIQGEWIANCIDHVNRQGRGRVEATAEGEEQWKQEVTAAAERTLFGETNSWYMGVNIPNRKKQPLCYFGGIGRSSRKSVDRQPTLADFLLWLRQVITRRWRPLCRGQNAGSHSAKQLAEDGIPILRSDSPSSDLFPEHHGLPLLACGESWW</sequence>
<dbReference type="HOGENOM" id="CLU_006937_8_0_1"/>